<dbReference type="AlphaFoldDB" id="A0AA38TP24"/>
<keyword evidence="2" id="KW-1185">Reference proteome</keyword>
<protein>
    <submittedName>
        <fullName evidence="1">Uncharacterized protein</fullName>
    </submittedName>
</protein>
<gene>
    <name evidence="1" type="ORF">OSB04_005638</name>
</gene>
<comment type="caution">
    <text evidence="1">The sequence shown here is derived from an EMBL/GenBank/DDBJ whole genome shotgun (WGS) entry which is preliminary data.</text>
</comment>
<reference evidence="1" key="1">
    <citation type="submission" date="2023-03" db="EMBL/GenBank/DDBJ databases">
        <title>Chromosome-scale reference genome and RAD-based genetic map of yellow starthistle (Centaurea solstitialis) reveal putative structural variation and QTLs associated with invader traits.</title>
        <authorList>
            <person name="Reatini B."/>
            <person name="Cang F.A."/>
            <person name="Jiang Q."/>
            <person name="Mckibben M.T.W."/>
            <person name="Barker M.S."/>
            <person name="Rieseberg L.H."/>
            <person name="Dlugosch K.M."/>
        </authorList>
    </citation>
    <scope>NUCLEOTIDE SEQUENCE</scope>
    <source>
        <strain evidence="1">CAN-66</strain>
        <tissue evidence="1">Leaf</tissue>
    </source>
</reference>
<dbReference type="Proteomes" id="UP001172457">
    <property type="component" value="Chromosome 2"/>
</dbReference>
<evidence type="ECO:0000313" key="2">
    <source>
        <dbReference type="Proteomes" id="UP001172457"/>
    </source>
</evidence>
<evidence type="ECO:0000313" key="1">
    <source>
        <dbReference type="EMBL" id="KAJ9560478.1"/>
    </source>
</evidence>
<proteinExistence type="predicted"/>
<dbReference type="EMBL" id="JARYMX010000002">
    <property type="protein sequence ID" value="KAJ9560478.1"/>
    <property type="molecule type" value="Genomic_DNA"/>
</dbReference>
<name>A0AA38TP24_9ASTR</name>
<organism evidence="1 2">
    <name type="scientific">Centaurea solstitialis</name>
    <name type="common">yellow star-thistle</name>
    <dbReference type="NCBI Taxonomy" id="347529"/>
    <lineage>
        <taxon>Eukaryota</taxon>
        <taxon>Viridiplantae</taxon>
        <taxon>Streptophyta</taxon>
        <taxon>Embryophyta</taxon>
        <taxon>Tracheophyta</taxon>
        <taxon>Spermatophyta</taxon>
        <taxon>Magnoliopsida</taxon>
        <taxon>eudicotyledons</taxon>
        <taxon>Gunneridae</taxon>
        <taxon>Pentapetalae</taxon>
        <taxon>asterids</taxon>
        <taxon>campanulids</taxon>
        <taxon>Asterales</taxon>
        <taxon>Asteraceae</taxon>
        <taxon>Carduoideae</taxon>
        <taxon>Cardueae</taxon>
        <taxon>Centaureinae</taxon>
        <taxon>Centaurea</taxon>
    </lineage>
</organism>
<sequence length="71" mass="8131">MELKVLNNVVKTTSSTLITCPCFVCKKSFNLPNLSSRNLDCDSKALDENISVRQRVLKLFQVWLHSDQMTE</sequence>
<accession>A0AA38TP24</accession>